<keyword evidence="2" id="KW-0805">Transcription regulation</keyword>
<dbReference type="PANTHER" id="PTHR30346:SF28">
    <property type="entry name" value="HTH-TYPE TRANSCRIPTIONAL REGULATOR CYNR"/>
    <property type="match status" value="1"/>
</dbReference>
<reference evidence="8 9" key="1">
    <citation type="submission" date="2017-10" db="EMBL/GenBank/DDBJ databases">
        <authorList>
            <consortium name="Urmite Genomes"/>
        </authorList>
    </citation>
    <scope>NUCLEOTIDE SEQUENCE [LARGE SCALE GENOMIC DNA]</scope>
    <source>
        <strain evidence="8 9">FB-527</strain>
    </source>
</reference>
<evidence type="ECO:0000313" key="8">
    <source>
        <dbReference type="EMBL" id="SOJ57645.1"/>
    </source>
</evidence>
<comment type="caution">
    <text evidence="8">The sequence shown here is derived from an EMBL/GenBank/DDBJ whole genome shotgun (WGS) entry which is preliminary data.</text>
</comment>
<evidence type="ECO:0000256" key="4">
    <source>
        <dbReference type="ARBA" id="ARBA00023159"/>
    </source>
</evidence>
<comment type="similarity">
    <text evidence="1">Belongs to the LysR transcriptional regulatory family.</text>
</comment>
<dbReference type="EMBL" id="OCTY01000002">
    <property type="protein sequence ID" value="SOJ57645.1"/>
    <property type="molecule type" value="Genomic_DNA"/>
</dbReference>
<evidence type="ECO:0000259" key="7">
    <source>
        <dbReference type="PROSITE" id="PS50931"/>
    </source>
</evidence>
<dbReference type="Pfam" id="PF03466">
    <property type="entry name" value="LysR_substrate"/>
    <property type="match status" value="1"/>
</dbReference>
<evidence type="ECO:0000256" key="2">
    <source>
        <dbReference type="ARBA" id="ARBA00023015"/>
    </source>
</evidence>
<evidence type="ECO:0000256" key="6">
    <source>
        <dbReference type="SAM" id="MobiDB-lite"/>
    </source>
</evidence>
<gene>
    <name evidence="8" type="primary">gltC_4</name>
    <name evidence="8" type="ORF">MSIMFB_05122</name>
</gene>
<dbReference type="InterPro" id="IPR036388">
    <property type="entry name" value="WH-like_DNA-bd_sf"/>
</dbReference>
<dbReference type="CDD" id="cd08434">
    <property type="entry name" value="PBP2_GltC_like"/>
    <property type="match status" value="1"/>
</dbReference>
<keyword evidence="4" id="KW-0010">Activator</keyword>
<evidence type="ECO:0000313" key="9">
    <source>
        <dbReference type="Proteomes" id="UP000554965"/>
    </source>
</evidence>
<dbReference type="Gene3D" id="3.40.190.290">
    <property type="match status" value="1"/>
</dbReference>
<evidence type="ECO:0000256" key="1">
    <source>
        <dbReference type="ARBA" id="ARBA00009437"/>
    </source>
</evidence>
<name>A0A7Z7IPW1_9MYCO</name>
<accession>A0A7Z7IPW1</accession>
<dbReference type="InterPro" id="IPR005119">
    <property type="entry name" value="LysR_subst-bd"/>
</dbReference>
<sequence>MELYQLHYFQAVAETGTLRDAAEQLAVSQSSVSRAITQLESEIGVELFAWRGRAKVLNRFGQAFLRSSLAVQRSLETAVADVRRLAGVDAGTVALGFLTSLGVTTVPRLIRQHHDQYPAARFELHSNPGSALVRDLAAGLIDICLSYPMAFDELSGVKWHCLFTQPLVAVVNRNHPLADRELVGFEELAGQPFVALDQRYTLRRIFDDACSRHDITPTIAFEGTDMAMLRGLIGSCLGVGIMPREPTPPPEVVEIPVDDEELVRPIAIGWMENRYLPPSAAAFRDTAIASYGVPDQDFHHEHRGESCPIGQSAPVDASHLGS</sequence>
<dbReference type="SUPFAM" id="SSF53850">
    <property type="entry name" value="Periplasmic binding protein-like II"/>
    <property type="match status" value="1"/>
</dbReference>
<dbReference type="PANTHER" id="PTHR30346">
    <property type="entry name" value="TRANSCRIPTIONAL DUAL REGULATOR HCAR-RELATED"/>
    <property type="match status" value="1"/>
</dbReference>
<dbReference type="Gene3D" id="1.10.10.10">
    <property type="entry name" value="Winged helix-like DNA-binding domain superfamily/Winged helix DNA-binding domain"/>
    <property type="match status" value="1"/>
</dbReference>
<dbReference type="GO" id="GO:0032993">
    <property type="term" value="C:protein-DNA complex"/>
    <property type="evidence" value="ECO:0007669"/>
    <property type="project" value="TreeGrafter"/>
</dbReference>
<keyword evidence="5" id="KW-0804">Transcription</keyword>
<proteinExistence type="inferred from homology"/>
<feature type="domain" description="HTH lysR-type" evidence="7">
    <location>
        <begin position="1"/>
        <end position="58"/>
    </location>
</feature>
<keyword evidence="9" id="KW-1185">Reference proteome</keyword>
<dbReference type="PRINTS" id="PR00039">
    <property type="entry name" value="HTHLYSR"/>
</dbReference>
<keyword evidence="3" id="KW-0238">DNA-binding</keyword>
<feature type="region of interest" description="Disordered" evidence="6">
    <location>
        <begin position="299"/>
        <end position="322"/>
    </location>
</feature>
<dbReference type="PROSITE" id="PS50931">
    <property type="entry name" value="HTH_LYSR"/>
    <property type="match status" value="1"/>
</dbReference>
<dbReference type="InterPro" id="IPR036390">
    <property type="entry name" value="WH_DNA-bd_sf"/>
</dbReference>
<protein>
    <submittedName>
        <fullName evidence="8">HTH-type transcriptional regulator GltC</fullName>
    </submittedName>
</protein>
<evidence type="ECO:0000256" key="5">
    <source>
        <dbReference type="ARBA" id="ARBA00023163"/>
    </source>
</evidence>
<dbReference type="RefSeq" id="WP_186245008.1">
    <property type="nucleotide sequence ID" value="NZ_OCTY01000002.1"/>
</dbReference>
<organism evidence="8 9">
    <name type="scientific">Mycobacterium simulans</name>
    <dbReference type="NCBI Taxonomy" id="627089"/>
    <lineage>
        <taxon>Bacteria</taxon>
        <taxon>Bacillati</taxon>
        <taxon>Actinomycetota</taxon>
        <taxon>Actinomycetes</taxon>
        <taxon>Mycobacteriales</taxon>
        <taxon>Mycobacteriaceae</taxon>
        <taxon>Mycobacterium</taxon>
    </lineage>
</organism>
<dbReference type="Proteomes" id="UP000554965">
    <property type="component" value="Unassembled WGS sequence"/>
</dbReference>
<dbReference type="SUPFAM" id="SSF46785">
    <property type="entry name" value="Winged helix' DNA-binding domain"/>
    <property type="match status" value="1"/>
</dbReference>
<dbReference type="InterPro" id="IPR000847">
    <property type="entry name" value="LysR_HTH_N"/>
</dbReference>
<dbReference type="GO" id="GO:0003700">
    <property type="term" value="F:DNA-binding transcription factor activity"/>
    <property type="evidence" value="ECO:0007669"/>
    <property type="project" value="InterPro"/>
</dbReference>
<dbReference type="Pfam" id="PF00126">
    <property type="entry name" value="HTH_1"/>
    <property type="match status" value="1"/>
</dbReference>
<evidence type="ECO:0000256" key="3">
    <source>
        <dbReference type="ARBA" id="ARBA00023125"/>
    </source>
</evidence>
<dbReference type="AlphaFoldDB" id="A0A7Z7IPW1"/>
<dbReference type="GO" id="GO:0003677">
    <property type="term" value="F:DNA binding"/>
    <property type="evidence" value="ECO:0007669"/>
    <property type="project" value="UniProtKB-KW"/>
</dbReference>